<evidence type="ECO:0000313" key="2">
    <source>
        <dbReference type="Proteomes" id="UP000465306"/>
    </source>
</evidence>
<evidence type="ECO:0000313" key="1">
    <source>
        <dbReference type="EMBL" id="GFG65800.1"/>
    </source>
</evidence>
<protein>
    <recommendedName>
        <fullName evidence="3">4Fe-4S Wbl-type domain-containing protein</fullName>
    </recommendedName>
</protein>
<comment type="caution">
    <text evidence="1">The sequence shown here is derived from an EMBL/GenBank/DDBJ whole genome shotgun (WGS) entry which is preliminary data.</text>
</comment>
<proteinExistence type="predicted"/>
<evidence type="ECO:0008006" key="3">
    <source>
        <dbReference type="Google" id="ProtNLM"/>
    </source>
</evidence>
<gene>
    <name evidence="1" type="ORF">MKUB_32900</name>
</gene>
<name>A0ABQ1BQ16_9MYCO</name>
<dbReference type="EMBL" id="BLKU01000005">
    <property type="protein sequence ID" value="GFG65800.1"/>
    <property type="molecule type" value="Genomic_DNA"/>
</dbReference>
<dbReference type="Proteomes" id="UP000465306">
    <property type="component" value="Unassembled WGS sequence"/>
</dbReference>
<reference evidence="1 2" key="1">
    <citation type="journal article" date="2019" name="Emerg. Microbes Infect.">
        <title>Comprehensive subspecies identification of 175 nontuberculous mycobacteria species based on 7547 genomic profiles.</title>
        <authorList>
            <person name="Matsumoto Y."/>
            <person name="Kinjo T."/>
            <person name="Motooka D."/>
            <person name="Nabeya D."/>
            <person name="Jung N."/>
            <person name="Uechi K."/>
            <person name="Horii T."/>
            <person name="Iida T."/>
            <person name="Fujita J."/>
            <person name="Nakamura S."/>
        </authorList>
    </citation>
    <scope>NUCLEOTIDE SEQUENCE [LARGE SCALE GENOMIC DNA]</scope>
    <source>
        <strain evidence="1 2">JCM 13573</strain>
    </source>
</reference>
<accession>A0ABQ1BQ16</accession>
<organism evidence="1 2">
    <name type="scientific">Mycobacterium kubicae</name>
    <dbReference type="NCBI Taxonomy" id="120959"/>
    <lineage>
        <taxon>Bacteria</taxon>
        <taxon>Bacillati</taxon>
        <taxon>Actinomycetota</taxon>
        <taxon>Actinomycetes</taxon>
        <taxon>Mycobacteriales</taxon>
        <taxon>Mycobacteriaceae</taxon>
        <taxon>Mycobacterium</taxon>
        <taxon>Mycobacterium simiae complex</taxon>
    </lineage>
</organism>
<sequence length="145" mass="16136">MVRMSQDERVAELEELGRQIWEVLPVEQRERHRIDPQRITKGAQCVCTCGAACPSWVGHLQDVREHADYWARVVAAGRHPIRVLLGDGQADLMDALLGAEEILEALSNRGTRGVERECDAGRIADVLAKVRAAKRRQLAGFEADA</sequence>
<keyword evidence="2" id="KW-1185">Reference proteome</keyword>